<sequence length="246" mass="26873">MQVSVLLRMFSEGGIRTSGVLKDRASPKRGQRVPAGDGQGRSSGQKEEGEKIREENHADSVDFLITGLVLSLAQCPGREADGQSGLAQPGLLRGWGRDVGGPPPWSLRPDLERRCWRKKHLSGVRVVTAKDRGNVVIVYSEGGLMNAKDKVDGMLKLAGPVGSSKRGALEDHEALSGETAVGEGVFWTVNKEHLPKLHQLEPRVVDEWRPMGAVFLKLLGPLLKLVRRDSLRLPLNLQHPLLKALN</sequence>
<proteinExistence type="predicted"/>
<feature type="region of interest" description="Disordered" evidence="1">
    <location>
        <begin position="18"/>
        <end position="56"/>
    </location>
</feature>
<name>A0A091DS41_FUKDA</name>
<evidence type="ECO:0000313" key="3">
    <source>
        <dbReference type="Proteomes" id="UP000028990"/>
    </source>
</evidence>
<protein>
    <submittedName>
        <fullName evidence="2">Uncharacterized protein</fullName>
    </submittedName>
</protein>
<accession>A0A091DS41</accession>
<evidence type="ECO:0000313" key="2">
    <source>
        <dbReference type="EMBL" id="KFO33917.1"/>
    </source>
</evidence>
<evidence type="ECO:0000256" key="1">
    <source>
        <dbReference type="SAM" id="MobiDB-lite"/>
    </source>
</evidence>
<gene>
    <name evidence="2" type="ORF">H920_04677</name>
</gene>
<dbReference type="Proteomes" id="UP000028990">
    <property type="component" value="Unassembled WGS sequence"/>
</dbReference>
<keyword evidence="3" id="KW-1185">Reference proteome</keyword>
<dbReference type="AlphaFoldDB" id="A0A091DS41"/>
<dbReference type="EMBL" id="KN122047">
    <property type="protein sequence ID" value="KFO33917.1"/>
    <property type="molecule type" value="Genomic_DNA"/>
</dbReference>
<organism evidence="2 3">
    <name type="scientific">Fukomys damarensis</name>
    <name type="common">Damaraland mole rat</name>
    <name type="synonym">Cryptomys damarensis</name>
    <dbReference type="NCBI Taxonomy" id="885580"/>
    <lineage>
        <taxon>Eukaryota</taxon>
        <taxon>Metazoa</taxon>
        <taxon>Chordata</taxon>
        <taxon>Craniata</taxon>
        <taxon>Vertebrata</taxon>
        <taxon>Euteleostomi</taxon>
        <taxon>Mammalia</taxon>
        <taxon>Eutheria</taxon>
        <taxon>Euarchontoglires</taxon>
        <taxon>Glires</taxon>
        <taxon>Rodentia</taxon>
        <taxon>Hystricomorpha</taxon>
        <taxon>Bathyergidae</taxon>
        <taxon>Fukomys</taxon>
    </lineage>
</organism>
<reference evidence="2 3" key="1">
    <citation type="submission" date="2013-11" db="EMBL/GenBank/DDBJ databases">
        <title>The Damaraland mole rat (Fukomys damarensis) genome and evolution of African mole rats.</title>
        <authorList>
            <person name="Gladyshev V.N."/>
            <person name="Fang X."/>
        </authorList>
    </citation>
    <scope>NUCLEOTIDE SEQUENCE [LARGE SCALE GENOMIC DNA]</scope>
    <source>
        <tissue evidence="2">Liver</tissue>
    </source>
</reference>
<feature type="compositionally biased region" description="Basic and acidic residues" evidence="1">
    <location>
        <begin position="44"/>
        <end position="56"/>
    </location>
</feature>